<feature type="compositionally biased region" description="Polar residues" evidence="7">
    <location>
        <begin position="207"/>
        <end position="247"/>
    </location>
</feature>
<gene>
    <name evidence="9" type="ORF">BXYJ_LOCUS10483</name>
</gene>
<evidence type="ECO:0000256" key="3">
    <source>
        <dbReference type="ARBA" id="ARBA00023015"/>
    </source>
</evidence>
<dbReference type="SUPFAM" id="SSF47459">
    <property type="entry name" value="HLH, helix-loop-helix DNA-binding domain"/>
    <property type="match status" value="1"/>
</dbReference>
<feature type="domain" description="BHLH" evidence="8">
    <location>
        <begin position="429"/>
        <end position="482"/>
    </location>
</feature>
<feature type="compositionally biased region" description="Low complexity" evidence="7">
    <location>
        <begin position="346"/>
        <end position="360"/>
    </location>
</feature>
<keyword evidence="6" id="KW-0539">Nucleus</keyword>
<dbReference type="Pfam" id="PF00010">
    <property type="entry name" value="HLH"/>
    <property type="match status" value="1"/>
</dbReference>
<feature type="compositionally biased region" description="Gly residues" evidence="7">
    <location>
        <begin position="400"/>
        <end position="416"/>
    </location>
</feature>
<evidence type="ECO:0000256" key="1">
    <source>
        <dbReference type="ARBA" id="ARBA00004123"/>
    </source>
</evidence>
<dbReference type="PANTHER" id="PTHR45776">
    <property type="entry name" value="MIP04163P"/>
    <property type="match status" value="1"/>
</dbReference>
<feature type="compositionally biased region" description="Low complexity" evidence="7">
    <location>
        <begin position="191"/>
        <end position="206"/>
    </location>
</feature>
<dbReference type="GO" id="GO:0046983">
    <property type="term" value="F:protein dimerization activity"/>
    <property type="evidence" value="ECO:0007669"/>
    <property type="project" value="InterPro"/>
</dbReference>
<feature type="region of interest" description="Disordered" evidence="7">
    <location>
        <begin position="521"/>
        <end position="599"/>
    </location>
</feature>
<dbReference type="SMART" id="SM00353">
    <property type="entry name" value="HLH"/>
    <property type="match status" value="1"/>
</dbReference>
<feature type="region of interest" description="Disordered" evidence="7">
    <location>
        <begin position="617"/>
        <end position="636"/>
    </location>
</feature>
<dbReference type="GO" id="GO:0005634">
    <property type="term" value="C:nucleus"/>
    <property type="evidence" value="ECO:0007669"/>
    <property type="project" value="UniProtKB-SubCell"/>
</dbReference>
<evidence type="ECO:0000256" key="5">
    <source>
        <dbReference type="ARBA" id="ARBA00023163"/>
    </source>
</evidence>
<feature type="region of interest" description="Disordered" evidence="7">
    <location>
        <begin position="722"/>
        <end position="746"/>
    </location>
</feature>
<dbReference type="GO" id="GO:0000978">
    <property type="term" value="F:RNA polymerase II cis-regulatory region sequence-specific DNA binding"/>
    <property type="evidence" value="ECO:0007669"/>
    <property type="project" value="TreeGrafter"/>
</dbReference>
<keyword evidence="3" id="KW-0805">Transcription regulation</keyword>
<dbReference type="EMBL" id="CAJFDI010000004">
    <property type="protein sequence ID" value="CAD5228515.1"/>
    <property type="molecule type" value="Genomic_DNA"/>
</dbReference>
<dbReference type="Proteomes" id="UP000659654">
    <property type="component" value="Unassembled WGS sequence"/>
</dbReference>
<feature type="region of interest" description="Disordered" evidence="7">
    <location>
        <begin position="338"/>
        <end position="376"/>
    </location>
</feature>
<comment type="similarity">
    <text evidence="2">Belongs to the MiT/TFE family.</text>
</comment>
<dbReference type="Proteomes" id="UP000582659">
    <property type="component" value="Unassembled WGS sequence"/>
</dbReference>
<keyword evidence="4" id="KW-0238">DNA-binding</keyword>
<dbReference type="InterPro" id="IPR011598">
    <property type="entry name" value="bHLH_dom"/>
</dbReference>
<comment type="caution">
    <text evidence="9">The sequence shown here is derived from an EMBL/GenBank/DDBJ whole genome shotgun (WGS) entry which is preliminary data.</text>
</comment>
<evidence type="ECO:0000256" key="7">
    <source>
        <dbReference type="SAM" id="MobiDB-lite"/>
    </source>
</evidence>
<evidence type="ECO:0000313" key="9">
    <source>
        <dbReference type="EMBL" id="CAD5228515.1"/>
    </source>
</evidence>
<dbReference type="CDD" id="cd11397">
    <property type="entry name" value="bHLHzip_MITF_like"/>
    <property type="match status" value="1"/>
</dbReference>
<evidence type="ECO:0000256" key="6">
    <source>
        <dbReference type="ARBA" id="ARBA00023242"/>
    </source>
</evidence>
<feature type="compositionally biased region" description="Polar residues" evidence="7">
    <location>
        <begin position="581"/>
        <end position="595"/>
    </location>
</feature>
<feature type="region of interest" description="Disordered" evidence="7">
    <location>
        <begin position="389"/>
        <end position="427"/>
    </location>
</feature>
<reference evidence="9" key="1">
    <citation type="submission" date="2020-09" db="EMBL/GenBank/DDBJ databases">
        <authorList>
            <person name="Kikuchi T."/>
        </authorList>
    </citation>
    <scope>NUCLEOTIDE SEQUENCE</scope>
    <source>
        <strain evidence="9">Ka4C1</strain>
    </source>
</reference>
<dbReference type="GO" id="GO:0000981">
    <property type="term" value="F:DNA-binding transcription factor activity, RNA polymerase II-specific"/>
    <property type="evidence" value="ECO:0007669"/>
    <property type="project" value="TreeGrafter"/>
</dbReference>
<evidence type="ECO:0000259" key="8">
    <source>
        <dbReference type="PROSITE" id="PS50888"/>
    </source>
</evidence>
<organism evidence="9 10">
    <name type="scientific">Bursaphelenchus xylophilus</name>
    <name type="common">Pinewood nematode worm</name>
    <name type="synonym">Aphelenchoides xylophilus</name>
    <dbReference type="NCBI Taxonomy" id="6326"/>
    <lineage>
        <taxon>Eukaryota</taxon>
        <taxon>Metazoa</taxon>
        <taxon>Ecdysozoa</taxon>
        <taxon>Nematoda</taxon>
        <taxon>Chromadorea</taxon>
        <taxon>Rhabditida</taxon>
        <taxon>Tylenchina</taxon>
        <taxon>Tylenchomorpha</taxon>
        <taxon>Aphelenchoidea</taxon>
        <taxon>Aphelenchoididae</taxon>
        <taxon>Bursaphelenchus</taxon>
    </lineage>
</organism>
<feature type="compositionally biased region" description="Polar residues" evidence="7">
    <location>
        <begin position="553"/>
        <end position="574"/>
    </location>
</feature>
<name>A0A7I8X8H5_BURXY</name>
<accession>A0A7I8X8H5</accession>
<feature type="region of interest" description="Disordered" evidence="7">
    <location>
        <begin position="305"/>
        <end position="324"/>
    </location>
</feature>
<evidence type="ECO:0000256" key="4">
    <source>
        <dbReference type="ARBA" id="ARBA00023125"/>
    </source>
</evidence>
<dbReference type="InterPro" id="IPR036638">
    <property type="entry name" value="HLH_DNA-bd_sf"/>
</dbReference>
<feature type="region of interest" description="Disordered" evidence="7">
    <location>
        <begin position="81"/>
        <end position="134"/>
    </location>
</feature>
<keyword evidence="10" id="KW-1185">Reference proteome</keyword>
<dbReference type="OrthoDB" id="6242697at2759"/>
<feature type="compositionally biased region" description="Polar residues" evidence="7">
    <location>
        <begin position="726"/>
        <end position="746"/>
    </location>
</feature>
<dbReference type="EMBL" id="CAJFCV020000004">
    <property type="protein sequence ID" value="CAG9119124.1"/>
    <property type="molecule type" value="Genomic_DNA"/>
</dbReference>
<protein>
    <submittedName>
        <fullName evidence="9">(pine wood nematode) hypothetical protein</fullName>
    </submittedName>
</protein>
<dbReference type="SMR" id="A0A7I8X8H5"/>
<evidence type="ECO:0000313" key="10">
    <source>
        <dbReference type="Proteomes" id="UP000659654"/>
    </source>
</evidence>
<proteinExistence type="inferred from homology"/>
<dbReference type="PANTHER" id="PTHR45776:SF2">
    <property type="entry name" value="MIP04163P"/>
    <property type="match status" value="1"/>
</dbReference>
<comment type="subcellular location">
    <subcellularLocation>
        <location evidence="1">Nucleus</location>
    </subcellularLocation>
</comment>
<dbReference type="AlphaFoldDB" id="A0A7I8X8H5"/>
<dbReference type="PROSITE" id="PS50888">
    <property type="entry name" value="BHLH"/>
    <property type="match status" value="1"/>
</dbReference>
<dbReference type="Gene3D" id="4.10.280.10">
    <property type="entry name" value="Helix-loop-helix DNA-binding domain"/>
    <property type="match status" value="1"/>
</dbReference>
<feature type="region of interest" description="Disordered" evidence="7">
    <location>
        <begin position="43"/>
        <end position="69"/>
    </location>
</feature>
<evidence type="ECO:0000256" key="2">
    <source>
        <dbReference type="ARBA" id="ARBA00008289"/>
    </source>
</evidence>
<sequence>MLDTLADFSLGYYKSLAERPLNILAAVASQHYYLFSHLAPPNASVPTSTTEPSVHLNRRPIAAPHSMITRNRRRRLISAPVPGDNYVLSSSPQSSTPSPPAGDELSAGGPIRRTANARHSVKRASESEAKIKRPNAIVIRRSPGAQNTKTFIITTTNPAETSAFLKQHGLGNYRIRHSALGSTDSGIALQNSASRRSSATNSKKSSPTQSKRASPMLNNADNLQNQGQEPAQSPTMASPSTEHSSNMFGPDSPGSYNNRELDDFIIDEILSLEDDQHFRSTGQRRGCGSSQPLPVSVSYSDNLTALSNQPHHLGGGHGVDLHQTNAPAHTQRGLQQQNGTLQTNGSSSSASSMHSSGSLSQAQNIHGSSPPICSSSSFRQVVSSSAPSSSFDMEKFVRRSGGGGTSGGSGGSGAGGAPQNDAEFFRDRRKKDIHNMIERRRRYNINDRIKELGLMLPKSTAEEIKLNKGTILKASCDYIRQLRREKDMMYQSQQDRERLEESSKMYMNRIRELEKALEKHGINVPPGTVPTFEESRSSATRQIKQEPYDESALSPSQTPNGGFMSQLQDMQITSPGYHPNMQPQSSPIPSHTSSRPMMVGSLPADQHLSQHYQRNFFNSTSSPAQTPNASSHANLSQYGTPASTWSPMHGNSMHEQQGTLLVNTGHHQLVPGSAPSHSSGYPDLIMEDLSMQNRGPLLQGDPMLGGVSNSQMSPEIVWDQAGFSPDSVNQQNGHNPQQVSMNSMDY</sequence>
<feature type="region of interest" description="Disordered" evidence="7">
    <location>
        <begin position="191"/>
        <end position="259"/>
    </location>
</feature>
<keyword evidence="5" id="KW-0804">Transcription</keyword>